<evidence type="ECO:0000256" key="4">
    <source>
        <dbReference type="ARBA" id="ARBA00023110"/>
    </source>
</evidence>
<dbReference type="InterPro" id="IPR000297">
    <property type="entry name" value="PPIase_PpiC"/>
</dbReference>
<organism evidence="9 10">
    <name type="scientific">Paludibacterium paludis</name>
    <dbReference type="NCBI Taxonomy" id="1225769"/>
    <lineage>
        <taxon>Bacteria</taxon>
        <taxon>Pseudomonadati</taxon>
        <taxon>Pseudomonadota</taxon>
        <taxon>Betaproteobacteria</taxon>
        <taxon>Neisseriales</taxon>
        <taxon>Chromobacteriaceae</taxon>
        <taxon>Paludibacterium</taxon>
    </lineage>
</organism>
<dbReference type="EMBL" id="BMYX01000004">
    <property type="protein sequence ID" value="GGY10015.1"/>
    <property type="molecule type" value="Genomic_DNA"/>
</dbReference>
<evidence type="ECO:0000256" key="3">
    <source>
        <dbReference type="ARBA" id="ARBA00022764"/>
    </source>
</evidence>
<dbReference type="AlphaFoldDB" id="A0A918P0G7"/>
<dbReference type="GO" id="GO:0042277">
    <property type="term" value="F:peptide binding"/>
    <property type="evidence" value="ECO:0007669"/>
    <property type="project" value="InterPro"/>
</dbReference>
<accession>A0A918P0G7</accession>
<dbReference type="InterPro" id="IPR015391">
    <property type="entry name" value="SurA_N"/>
</dbReference>
<reference evidence="9" key="2">
    <citation type="submission" date="2020-09" db="EMBL/GenBank/DDBJ databases">
        <authorList>
            <person name="Sun Q."/>
            <person name="Kim S."/>
        </authorList>
    </citation>
    <scope>NUCLEOTIDE SEQUENCE</scope>
    <source>
        <strain evidence="9">KCTC 32182</strain>
    </source>
</reference>
<comment type="function">
    <text evidence="7">Chaperone involved in the correct folding and assembly of outer membrane proteins. Recognizes specific patterns of aromatic residues and the orientation of their side chains, which are found more frequently in integral outer membrane proteins. May act in both early periplasmic and late outer membrane-associated steps of protein maturation.</text>
</comment>
<dbReference type="HAMAP" id="MF_01183">
    <property type="entry name" value="Chaperone_SurA"/>
    <property type="match status" value="1"/>
</dbReference>
<keyword evidence="3 7" id="KW-0574">Periplasm</keyword>
<name>A0A918P0G7_9NEIS</name>
<dbReference type="Gene3D" id="3.10.50.40">
    <property type="match status" value="2"/>
</dbReference>
<dbReference type="InterPro" id="IPR046357">
    <property type="entry name" value="PPIase_dom_sf"/>
</dbReference>
<keyword evidence="1 7" id="KW-0732">Signal</keyword>
<dbReference type="PANTHER" id="PTHR47637">
    <property type="entry name" value="CHAPERONE SURA"/>
    <property type="match status" value="1"/>
</dbReference>
<dbReference type="SUPFAM" id="SSF109998">
    <property type="entry name" value="Triger factor/SurA peptide-binding domain-like"/>
    <property type="match status" value="1"/>
</dbReference>
<keyword evidence="5 7" id="KW-0143">Chaperone</keyword>
<evidence type="ECO:0000313" key="10">
    <source>
        <dbReference type="Proteomes" id="UP000645257"/>
    </source>
</evidence>
<evidence type="ECO:0000259" key="8">
    <source>
        <dbReference type="PROSITE" id="PS50198"/>
    </source>
</evidence>
<dbReference type="Proteomes" id="UP000645257">
    <property type="component" value="Unassembled WGS sequence"/>
</dbReference>
<keyword evidence="4 7" id="KW-0697">Rotamase</keyword>
<feature type="domain" description="PpiC" evidence="8">
    <location>
        <begin position="169"/>
        <end position="270"/>
    </location>
</feature>
<sequence precursor="true">MKKTFLTLLLAASFSHAQSAPVVGVDRIVAIVNKSVITEQDLKARIAQARRSLEAQKIAPPDGQVLSRQVLDQMITEEVQLQFAASNNITADDSDIDQAIKSLAQQNRTDLAGLKARVARDGEPWETFRNDIRREILLSRVRESEVDNRTNVSDTEVEQVLKSAQSTNNAEYHLASILVSVPERADGKTTEDKARKAEKALAELNAGQPFGKVAATYSDAPNALKGGELGWRPSNGLPPDFVTLLESMKPGQHTGVIRTQQGFFIFQMQEKRTGKGPVMVEQYHARHILVRTNEITSDAEARAKIQQIRDRIVKGAAFADMAKQFSEDGSNAKGGDLGWLNPGDTVPEFEKAMVALPLNTVSEPVRSPFGWHLILLESKRTQDVSGEREKAQAKQQIRARKAEQTYIDWVRQLRDSAYIEDHLDDK</sequence>
<dbReference type="GO" id="GO:0030288">
    <property type="term" value="C:outer membrane-bounded periplasmic space"/>
    <property type="evidence" value="ECO:0007669"/>
    <property type="project" value="InterPro"/>
</dbReference>
<dbReference type="PROSITE" id="PS50198">
    <property type="entry name" value="PPIC_PPIASE_2"/>
    <property type="match status" value="2"/>
</dbReference>
<evidence type="ECO:0000256" key="7">
    <source>
        <dbReference type="HAMAP-Rule" id="MF_01183"/>
    </source>
</evidence>
<dbReference type="SUPFAM" id="SSF54534">
    <property type="entry name" value="FKBP-like"/>
    <property type="match status" value="2"/>
</dbReference>
<dbReference type="InterPro" id="IPR050280">
    <property type="entry name" value="OMP_Chaperone_SurA"/>
</dbReference>
<comment type="catalytic activity">
    <reaction evidence="7">
        <text>[protein]-peptidylproline (omega=180) = [protein]-peptidylproline (omega=0)</text>
        <dbReference type="Rhea" id="RHEA:16237"/>
        <dbReference type="Rhea" id="RHEA-COMP:10747"/>
        <dbReference type="Rhea" id="RHEA-COMP:10748"/>
        <dbReference type="ChEBI" id="CHEBI:83833"/>
        <dbReference type="ChEBI" id="CHEBI:83834"/>
        <dbReference type="EC" id="5.2.1.8"/>
    </reaction>
</comment>
<dbReference type="EC" id="5.2.1.8" evidence="7"/>
<reference evidence="9" key="1">
    <citation type="journal article" date="2014" name="Int. J. Syst. Evol. Microbiol.">
        <title>Complete genome sequence of Corynebacterium casei LMG S-19264T (=DSM 44701T), isolated from a smear-ripened cheese.</title>
        <authorList>
            <consortium name="US DOE Joint Genome Institute (JGI-PGF)"/>
            <person name="Walter F."/>
            <person name="Albersmeier A."/>
            <person name="Kalinowski J."/>
            <person name="Ruckert C."/>
        </authorList>
    </citation>
    <scope>NUCLEOTIDE SEQUENCE</scope>
    <source>
        <strain evidence="9">KCTC 32182</strain>
    </source>
</reference>
<evidence type="ECO:0000313" key="9">
    <source>
        <dbReference type="EMBL" id="GGY10015.1"/>
    </source>
</evidence>
<comment type="subcellular location">
    <subcellularLocation>
        <location evidence="7">Periplasm</location>
    </subcellularLocation>
    <text evidence="7">Is capable of associating with the outer membrane.</text>
</comment>
<feature type="chain" id="PRO_5038192938" description="Chaperone SurA" evidence="7">
    <location>
        <begin position="20"/>
        <end position="426"/>
    </location>
</feature>
<protein>
    <recommendedName>
        <fullName evidence="7">Chaperone SurA</fullName>
    </recommendedName>
    <alternativeName>
        <fullName evidence="7">Peptidyl-prolyl cis-trans isomerase SurA</fullName>
        <shortName evidence="7">PPIase SurA</shortName>
        <ecNumber evidence="7">5.2.1.8</ecNumber>
    </alternativeName>
    <alternativeName>
        <fullName evidence="7">Rotamase SurA</fullName>
    </alternativeName>
</protein>
<dbReference type="GO" id="GO:0043165">
    <property type="term" value="P:Gram-negative-bacterium-type cell outer membrane assembly"/>
    <property type="evidence" value="ECO:0007669"/>
    <property type="project" value="InterPro"/>
</dbReference>
<keyword evidence="2 7" id="KW-0677">Repeat</keyword>
<evidence type="ECO:0000256" key="2">
    <source>
        <dbReference type="ARBA" id="ARBA00022737"/>
    </source>
</evidence>
<feature type="domain" description="PpiC" evidence="8">
    <location>
        <begin position="280"/>
        <end position="378"/>
    </location>
</feature>
<gene>
    <name evidence="7 9" type="primary">surA</name>
    <name evidence="9" type="ORF">GCM10011289_11170</name>
</gene>
<dbReference type="Pfam" id="PF09312">
    <property type="entry name" value="SurA_N"/>
    <property type="match status" value="1"/>
</dbReference>
<evidence type="ECO:0000256" key="5">
    <source>
        <dbReference type="ARBA" id="ARBA00023186"/>
    </source>
</evidence>
<dbReference type="Gene3D" id="1.10.4030.10">
    <property type="entry name" value="Porin chaperone SurA, peptide-binding domain"/>
    <property type="match status" value="1"/>
</dbReference>
<dbReference type="GO" id="GO:0006457">
    <property type="term" value="P:protein folding"/>
    <property type="evidence" value="ECO:0007669"/>
    <property type="project" value="UniProtKB-UniRule"/>
</dbReference>
<proteinExistence type="inferred from homology"/>
<dbReference type="Pfam" id="PF00639">
    <property type="entry name" value="Rotamase"/>
    <property type="match status" value="1"/>
</dbReference>
<dbReference type="GO" id="GO:0050821">
    <property type="term" value="P:protein stabilization"/>
    <property type="evidence" value="ECO:0007669"/>
    <property type="project" value="InterPro"/>
</dbReference>
<comment type="caution">
    <text evidence="9">The sequence shown here is derived from an EMBL/GenBank/DDBJ whole genome shotgun (WGS) entry which is preliminary data.</text>
</comment>
<dbReference type="Pfam" id="PF13616">
    <property type="entry name" value="Rotamase_3"/>
    <property type="match status" value="1"/>
</dbReference>
<keyword evidence="6 7" id="KW-0413">Isomerase</keyword>
<evidence type="ECO:0000256" key="1">
    <source>
        <dbReference type="ARBA" id="ARBA00022729"/>
    </source>
</evidence>
<dbReference type="RefSeq" id="WP_189532098.1">
    <property type="nucleotide sequence ID" value="NZ_BMYX01000004.1"/>
</dbReference>
<dbReference type="PANTHER" id="PTHR47637:SF1">
    <property type="entry name" value="CHAPERONE SURA"/>
    <property type="match status" value="1"/>
</dbReference>
<dbReference type="InterPro" id="IPR027304">
    <property type="entry name" value="Trigger_fact/SurA_dom_sf"/>
</dbReference>
<feature type="signal peptide" evidence="7">
    <location>
        <begin position="1"/>
        <end position="19"/>
    </location>
</feature>
<keyword evidence="10" id="KW-1185">Reference proteome</keyword>
<comment type="domain">
    <text evidence="7">The PPIase activity resides only in the second parvulin domain. The N-terminal region and the C-terminal tail are necessary and sufficient for the chaperone activity of SurA. The PPIase activity is dispensable for SurA to function as a chaperone. The N-terminal region and the C-terminal tail are also required for porin recognition.</text>
</comment>
<dbReference type="GO" id="GO:0051082">
    <property type="term" value="F:unfolded protein binding"/>
    <property type="evidence" value="ECO:0007669"/>
    <property type="project" value="UniProtKB-UniRule"/>
</dbReference>
<dbReference type="InterPro" id="IPR023034">
    <property type="entry name" value="PPIase_SurA"/>
</dbReference>
<evidence type="ECO:0000256" key="6">
    <source>
        <dbReference type="ARBA" id="ARBA00023235"/>
    </source>
</evidence>
<dbReference type="GO" id="GO:0003755">
    <property type="term" value="F:peptidyl-prolyl cis-trans isomerase activity"/>
    <property type="evidence" value="ECO:0007669"/>
    <property type="project" value="UniProtKB-UniRule"/>
</dbReference>